<reference evidence="1" key="1">
    <citation type="submission" date="2020-09" db="EMBL/GenBank/DDBJ databases">
        <title>A novel bacterium of genus Mangrovicoccus, isolated from South China Sea.</title>
        <authorList>
            <person name="Huang H."/>
            <person name="Mo K."/>
            <person name="Hu Y."/>
        </authorList>
    </citation>
    <scope>NUCLEOTIDE SEQUENCE</scope>
    <source>
        <strain evidence="1">HB182678</strain>
    </source>
</reference>
<sequence length="253" mass="27634">MFLRLAACLLLIVWTAPLLAGAWPRGKGNGFLSLSYEETMRRGEAGAALGLSDRVLTEEPDRYGFSAFYAELGVTDRLTFGLDAGQDHGPDTYQVIAFAVMNVSPADWRTQIALELGLGQRDYPADAFDAAPLAELEEGGTETVIRPGLSLGRGFSTRLGDGWAAIDARVELRRDHGDRIPKIDTTLGIAPGPRSLAYLQLQYSDYPGTAPNYRLVPTYVFRPLPWMALESAILWDVAGGNRAGLRAAIWLEF</sequence>
<protein>
    <submittedName>
        <fullName evidence="1">Uncharacterized protein</fullName>
    </submittedName>
</protein>
<dbReference type="Proteomes" id="UP000609121">
    <property type="component" value="Unassembled WGS sequence"/>
</dbReference>
<accession>A0A8J6Z228</accession>
<name>A0A8J6Z228_9RHOB</name>
<dbReference type="AlphaFoldDB" id="A0A8J6Z228"/>
<evidence type="ECO:0000313" key="1">
    <source>
        <dbReference type="EMBL" id="MBE3640268.1"/>
    </source>
</evidence>
<proteinExistence type="predicted"/>
<organism evidence="1 2">
    <name type="scientific">Mangrovicoccus algicola</name>
    <dbReference type="NCBI Taxonomy" id="2771008"/>
    <lineage>
        <taxon>Bacteria</taxon>
        <taxon>Pseudomonadati</taxon>
        <taxon>Pseudomonadota</taxon>
        <taxon>Alphaproteobacteria</taxon>
        <taxon>Rhodobacterales</taxon>
        <taxon>Paracoccaceae</taxon>
        <taxon>Mangrovicoccus</taxon>
    </lineage>
</organism>
<comment type="caution">
    <text evidence="1">The sequence shown here is derived from an EMBL/GenBank/DDBJ whole genome shotgun (WGS) entry which is preliminary data.</text>
</comment>
<keyword evidence="2" id="KW-1185">Reference proteome</keyword>
<gene>
    <name evidence="1" type="ORF">ICN82_18845</name>
</gene>
<dbReference type="RefSeq" id="WP_193186108.1">
    <property type="nucleotide sequence ID" value="NZ_JACVXA010000080.1"/>
</dbReference>
<dbReference type="EMBL" id="JACVXA010000080">
    <property type="protein sequence ID" value="MBE3640268.1"/>
    <property type="molecule type" value="Genomic_DNA"/>
</dbReference>
<evidence type="ECO:0000313" key="2">
    <source>
        <dbReference type="Proteomes" id="UP000609121"/>
    </source>
</evidence>